<dbReference type="InParanoid" id="A0A0C3GG36"/>
<dbReference type="HOGENOM" id="CLU_3051139_0_0_1"/>
<keyword evidence="1" id="KW-0472">Membrane</keyword>
<protein>
    <submittedName>
        <fullName evidence="2">Uncharacterized protein</fullName>
    </submittedName>
</protein>
<keyword evidence="1" id="KW-0812">Transmembrane</keyword>
<evidence type="ECO:0000313" key="3">
    <source>
        <dbReference type="Proteomes" id="UP000054166"/>
    </source>
</evidence>
<name>A0A0C3GG36_PILCF</name>
<evidence type="ECO:0000313" key="2">
    <source>
        <dbReference type="EMBL" id="KIM89591.1"/>
    </source>
</evidence>
<gene>
    <name evidence="2" type="ORF">PILCRDRAFT_191272</name>
</gene>
<proteinExistence type="predicted"/>
<accession>A0A0C3GG36</accession>
<keyword evidence="3" id="KW-1185">Reference proteome</keyword>
<reference evidence="3" key="2">
    <citation type="submission" date="2015-01" db="EMBL/GenBank/DDBJ databases">
        <title>Evolutionary Origins and Diversification of the Mycorrhizal Mutualists.</title>
        <authorList>
            <consortium name="DOE Joint Genome Institute"/>
            <consortium name="Mycorrhizal Genomics Consortium"/>
            <person name="Kohler A."/>
            <person name="Kuo A."/>
            <person name="Nagy L.G."/>
            <person name="Floudas D."/>
            <person name="Copeland A."/>
            <person name="Barry K.W."/>
            <person name="Cichocki N."/>
            <person name="Veneault-Fourrey C."/>
            <person name="LaButti K."/>
            <person name="Lindquist E.A."/>
            <person name="Lipzen A."/>
            <person name="Lundell T."/>
            <person name="Morin E."/>
            <person name="Murat C."/>
            <person name="Riley R."/>
            <person name="Ohm R."/>
            <person name="Sun H."/>
            <person name="Tunlid A."/>
            <person name="Henrissat B."/>
            <person name="Grigoriev I.V."/>
            <person name="Hibbett D.S."/>
            <person name="Martin F."/>
        </authorList>
    </citation>
    <scope>NUCLEOTIDE SEQUENCE [LARGE SCALE GENOMIC DNA]</scope>
    <source>
        <strain evidence="3">F 1598</strain>
    </source>
</reference>
<organism evidence="2 3">
    <name type="scientific">Piloderma croceum (strain F 1598)</name>
    <dbReference type="NCBI Taxonomy" id="765440"/>
    <lineage>
        <taxon>Eukaryota</taxon>
        <taxon>Fungi</taxon>
        <taxon>Dikarya</taxon>
        <taxon>Basidiomycota</taxon>
        <taxon>Agaricomycotina</taxon>
        <taxon>Agaricomycetes</taxon>
        <taxon>Agaricomycetidae</taxon>
        <taxon>Atheliales</taxon>
        <taxon>Atheliaceae</taxon>
        <taxon>Piloderma</taxon>
    </lineage>
</organism>
<feature type="transmembrane region" description="Helical" evidence="1">
    <location>
        <begin position="12"/>
        <end position="29"/>
    </location>
</feature>
<dbReference type="AlphaFoldDB" id="A0A0C3GG36"/>
<sequence length="54" mass="6423">MYHSQIHHPHSNHPLVVITVPILGLWFVRGTQLRRRRWRVRWNNQGACTGALVR</sequence>
<dbReference type="Proteomes" id="UP000054166">
    <property type="component" value="Unassembled WGS sequence"/>
</dbReference>
<dbReference type="EMBL" id="KN832974">
    <property type="protein sequence ID" value="KIM89591.1"/>
    <property type="molecule type" value="Genomic_DNA"/>
</dbReference>
<evidence type="ECO:0000256" key="1">
    <source>
        <dbReference type="SAM" id="Phobius"/>
    </source>
</evidence>
<reference evidence="2 3" key="1">
    <citation type="submission" date="2014-04" db="EMBL/GenBank/DDBJ databases">
        <authorList>
            <consortium name="DOE Joint Genome Institute"/>
            <person name="Kuo A."/>
            <person name="Tarkka M."/>
            <person name="Buscot F."/>
            <person name="Kohler A."/>
            <person name="Nagy L.G."/>
            <person name="Floudas D."/>
            <person name="Copeland A."/>
            <person name="Barry K.W."/>
            <person name="Cichocki N."/>
            <person name="Veneault-Fourrey C."/>
            <person name="LaButti K."/>
            <person name="Lindquist E.A."/>
            <person name="Lipzen A."/>
            <person name="Lundell T."/>
            <person name="Morin E."/>
            <person name="Murat C."/>
            <person name="Sun H."/>
            <person name="Tunlid A."/>
            <person name="Henrissat B."/>
            <person name="Grigoriev I.V."/>
            <person name="Hibbett D.S."/>
            <person name="Martin F."/>
            <person name="Nordberg H.P."/>
            <person name="Cantor M.N."/>
            <person name="Hua S.X."/>
        </authorList>
    </citation>
    <scope>NUCLEOTIDE SEQUENCE [LARGE SCALE GENOMIC DNA]</scope>
    <source>
        <strain evidence="2 3">F 1598</strain>
    </source>
</reference>
<keyword evidence="1" id="KW-1133">Transmembrane helix</keyword>